<dbReference type="AlphaFoldDB" id="A0AAD7PQU1"/>
<dbReference type="KEGG" id="qsa:O6P43_013650"/>
<evidence type="ECO:0000313" key="2">
    <source>
        <dbReference type="Proteomes" id="UP001163823"/>
    </source>
</evidence>
<sequence>MCLDSRVNGELFHKTIFGSSFVLHKTWVLHSLSRKVSHPNSPLLHSKFSGSHRKTVAAKGPGYCHVFGPAMGVVRKAAALFWASFSCPSSVPL</sequence>
<comment type="caution">
    <text evidence="1">The sequence shown here is derived from an EMBL/GenBank/DDBJ whole genome shotgun (WGS) entry which is preliminary data.</text>
</comment>
<name>A0AAD7PQU1_QUISA</name>
<protein>
    <submittedName>
        <fullName evidence="1">Uncharacterized protein</fullName>
    </submittedName>
</protein>
<evidence type="ECO:0000313" key="1">
    <source>
        <dbReference type="EMBL" id="KAJ7963734.1"/>
    </source>
</evidence>
<organism evidence="1 2">
    <name type="scientific">Quillaja saponaria</name>
    <name type="common">Soap bark tree</name>
    <dbReference type="NCBI Taxonomy" id="32244"/>
    <lineage>
        <taxon>Eukaryota</taxon>
        <taxon>Viridiplantae</taxon>
        <taxon>Streptophyta</taxon>
        <taxon>Embryophyta</taxon>
        <taxon>Tracheophyta</taxon>
        <taxon>Spermatophyta</taxon>
        <taxon>Magnoliopsida</taxon>
        <taxon>eudicotyledons</taxon>
        <taxon>Gunneridae</taxon>
        <taxon>Pentapetalae</taxon>
        <taxon>rosids</taxon>
        <taxon>fabids</taxon>
        <taxon>Fabales</taxon>
        <taxon>Quillajaceae</taxon>
        <taxon>Quillaja</taxon>
    </lineage>
</organism>
<reference evidence="1" key="1">
    <citation type="journal article" date="2023" name="Science">
        <title>Elucidation of the pathway for biosynthesis of saponin adjuvants from the soapbark tree.</title>
        <authorList>
            <person name="Reed J."/>
            <person name="Orme A."/>
            <person name="El-Demerdash A."/>
            <person name="Owen C."/>
            <person name="Martin L.B.B."/>
            <person name="Misra R.C."/>
            <person name="Kikuchi S."/>
            <person name="Rejzek M."/>
            <person name="Martin A.C."/>
            <person name="Harkess A."/>
            <person name="Leebens-Mack J."/>
            <person name="Louveau T."/>
            <person name="Stephenson M.J."/>
            <person name="Osbourn A."/>
        </authorList>
    </citation>
    <scope>NUCLEOTIDE SEQUENCE</scope>
    <source>
        <strain evidence="1">S10</strain>
    </source>
</reference>
<proteinExistence type="predicted"/>
<keyword evidence="2" id="KW-1185">Reference proteome</keyword>
<accession>A0AAD7PQU1</accession>
<dbReference type="Proteomes" id="UP001163823">
    <property type="component" value="Chromosome 6"/>
</dbReference>
<dbReference type="EMBL" id="JARAOO010000006">
    <property type="protein sequence ID" value="KAJ7963734.1"/>
    <property type="molecule type" value="Genomic_DNA"/>
</dbReference>
<gene>
    <name evidence="1" type="ORF">O6P43_013650</name>
</gene>